<dbReference type="OrthoDB" id="17066at2759"/>
<comment type="caution">
    <text evidence="1">The sequence shown here is derived from an EMBL/GenBank/DDBJ whole genome shotgun (WGS) entry which is preliminary data.</text>
</comment>
<organism evidence="1 2">
    <name type="scientific">Ambispora leptoticha</name>
    <dbReference type="NCBI Taxonomy" id="144679"/>
    <lineage>
        <taxon>Eukaryota</taxon>
        <taxon>Fungi</taxon>
        <taxon>Fungi incertae sedis</taxon>
        <taxon>Mucoromycota</taxon>
        <taxon>Glomeromycotina</taxon>
        <taxon>Glomeromycetes</taxon>
        <taxon>Archaeosporales</taxon>
        <taxon>Ambisporaceae</taxon>
        <taxon>Ambispora</taxon>
    </lineage>
</organism>
<name>A0A9N9AZ21_9GLOM</name>
<dbReference type="PRINTS" id="PR02040">
    <property type="entry name" value="CDK2IP"/>
</dbReference>
<dbReference type="InterPro" id="IPR023250">
    <property type="entry name" value="Cyclin-dep_Kinase_2_interact"/>
</dbReference>
<dbReference type="Proteomes" id="UP000789508">
    <property type="component" value="Unassembled WGS sequence"/>
</dbReference>
<sequence>MVQPSTVKRRLKPLLNEIVKTFQIWDDLNNDCFTVANSLINTRLEERYVDHPELWPSELSSFSSTSKDPDLKQRYSEKLNDQIAELSQMLVQIFEKMETHCLSIQHRSVSQVEMLYADACNTLGPDFCSSTPVFFTCSLDRYLNQVKEIQTMYTREMKFKQRMIKEELMSKIKVREEGMVLLSAWLNQPSIDFERRSEIVEIWKVEMEGEEQEQLLLKK</sequence>
<dbReference type="PANTHER" id="PTHR15827">
    <property type="entry name" value="CYCLIN-DEPENDENT KINASE 2-INTERACTING PROTEIN"/>
    <property type="match status" value="1"/>
</dbReference>
<proteinExistence type="predicted"/>
<keyword evidence="2" id="KW-1185">Reference proteome</keyword>
<dbReference type="AlphaFoldDB" id="A0A9N9AZ21"/>
<reference evidence="1" key="1">
    <citation type="submission" date="2021-06" db="EMBL/GenBank/DDBJ databases">
        <authorList>
            <person name="Kallberg Y."/>
            <person name="Tangrot J."/>
            <person name="Rosling A."/>
        </authorList>
    </citation>
    <scope>NUCLEOTIDE SEQUENCE</scope>
    <source>
        <strain evidence="1">FL130A</strain>
    </source>
</reference>
<dbReference type="PANTHER" id="PTHR15827:SF2">
    <property type="entry name" value="CYCLIN-DEPENDENT KINASE 2-INTERACTING PROTEIN"/>
    <property type="match status" value="1"/>
</dbReference>
<evidence type="ECO:0000313" key="1">
    <source>
        <dbReference type="EMBL" id="CAG8545301.1"/>
    </source>
</evidence>
<dbReference type="EMBL" id="CAJVPS010001623">
    <property type="protein sequence ID" value="CAG8545301.1"/>
    <property type="molecule type" value="Genomic_DNA"/>
</dbReference>
<accession>A0A9N9AZ21</accession>
<protein>
    <submittedName>
        <fullName evidence="1">12615_t:CDS:1</fullName>
    </submittedName>
</protein>
<gene>
    <name evidence="1" type="ORF">ALEPTO_LOCUS5612</name>
</gene>
<evidence type="ECO:0000313" key="2">
    <source>
        <dbReference type="Proteomes" id="UP000789508"/>
    </source>
</evidence>